<organism evidence="2 3">
    <name type="scientific">Mycena rosella</name>
    <name type="common">Pink bonnet</name>
    <name type="synonym">Agaricus rosellus</name>
    <dbReference type="NCBI Taxonomy" id="1033263"/>
    <lineage>
        <taxon>Eukaryota</taxon>
        <taxon>Fungi</taxon>
        <taxon>Dikarya</taxon>
        <taxon>Basidiomycota</taxon>
        <taxon>Agaricomycotina</taxon>
        <taxon>Agaricomycetes</taxon>
        <taxon>Agaricomycetidae</taxon>
        <taxon>Agaricales</taxon>
        <taxon>Marasmiineae</taxon>
        <taxon>Mycenaceae</taxon>
        <taxon>Mycena</taxon>
    </lineage>
</organism>
<dbReference type="Gene3D" id="1.10.510.10">
    <property type="entry name" value="Transferase(Phosphotransferase) domain 1"/>
    <property type="match status" value="1"/>
</dbReference>
<feature type="compositionally biased region" description="Acidic residues" evidence="1">
    <location>
        <begin position="349"/>
        <end position="359"/>
    </location>
</feature>
<dbReference type="InterPro" id="IPR011009">
    <property type="entry name" value="Kinase-like_dom_sf"/>
</dbReference>
<dbReference type="Proteomes" id="UP001221757">
    <property type="component" value="Unassembled WGS sequence"/>
</dbReference>
<feature type="region of interest" description="Disordered" evidence="1">
    <location>
        <begin position="320"/>
        <end position="371"/>
    </location>
</feature>
<dbReference type="AlphaFoldDB" id="A0AAD7FIW3"/>
<comment type="caution">
    <text evidence="2">The sequence shown here is derived from an EMBL/GenBank/DDBJ whole genome shotgun (WGS) entry which is preliminary data.</text>
</comment>
<dbReference type="EMBL" id="JARKIE010000587">
    <property type="protein sequence ID" value="KAJ7626454.1"/>
    <property type="molecule type" value="Genomic_DNA"/>
</dbReference>
<accession>A0AAD7FIW3</accession>
<dbReference type="PANTHER" id="PTHR37171">
    <property type="entry name" value="SERINE/THREONINE-PROTEIN KINASE YRZF-RELATED"/>
    <property type="match status" value="1"/>
</dbReference>
<sequence>MNASAILRCRLQPQCISTSNLPSRKSGFTTITAGQVLQASPLPVATHWSIALDLGDRLIEALEADLDVLLPQHPNLATQLSEAIHELQRQWTRRLGDDSGMEYDQLETATTAASDLLLLFGTDVFRAARSVATNASVTPLKSRTKPVAGLFEIDHTMSLGGPNVMGMEDKRTSLLPWATAELSKRGLSCGVVEVERQAPQHQPNWWIIPNKGALYAAVYETDWIVFAGTSVYCVGYHIGHHMFWCPVYNRRDLGQEVDPNTLADLEAIFGTDAPEWTCQTGLPLLVMAIMLQGAKNSCPWLLPLFPTLFRLESPIPSGTPDTTEFSNYGRDPADSSDHESGSGSGSDGNDGDETSDFDDGSASFGDKSARMTRSSAPTTIVAGRQQFTGSWLGELAHFSGHCVQIGNRLSEGCHGVVYAAELVRNGQVISAVAVKVSDDKHSLLAEFSRYEELKERMGPYLPRCYGVCVVSRTAFLITSLVHDSGKKPKLTKADRGAIYAALKRMHEGGWVHNDVVDPVKKVIHNLLWTDTGRPVFIDLVTVSRHKCDGNCAELRVVKKVLGLSAYEIAIWAR</sequence>
<keyword evidence="3" id="KW-1185">Reference proteome</keyword>
<feature type="compositionally biased region" description="Basic and acidic residues" evidence="1">
    <location>
        <begin position="331"/>
        <end position="340"/>
    </location>
</feature>
<evidence type="ECO:0000313" key="2">
    <source>
        <dbReference type="EMBL" id="KAJ7626454.1"/>
    </source>
</evidence>
<reference evidence="2" key="1">
    <citation type="submission" date="2023-03" db="EMBL/GenBank/DDBJ databases">
        <title>Massive genome expansion in bonnet fungi (Mycena s.s.) driven by repeated elements and novel gene families across ecological guilds.</title>
        <authorList>
            <consortium name="Lawrence Berkeley National Laboratory"/>
            <person name="Harder C.B."/>
            <person name="Miyauchi S."/>
            <person name="Viragh M."/>
            <person name="Kuo A."/>
            <person name="Thoen E."/>
            <person name="Andreopoulos B."/>
            <person name="Lu D."/>
            <person name="Skrede I."/>
            <person name="Drula E."/>
            <person name="Henrissat B."/>
            <person name="Morin E."/>
            <person name="Kohler A."/>
            <person name="Barry K."/>
            <person name="LaButti K."/>
            <person name="Morin E."/>
            <person name="Salamov A."/>
            <person name="Lipzen A."/>
            <person name="Mereny Z."/>
            <person name="Hegedus B."/>
            <person name="Baldrian P."/>
            <person name="Stursova M."/>
            <person name="Weitz H."/>
            <person name="Taylor A."/>
            <person name="Grigoriev I.V."/>
            <person name="Nagy L.G."/>
            <person name="Martin F."/>
            <person name="Kauserud H."/>
        </authorList>
    </citation>
    <scope>NUCLEOTIDE SEQUENCE</scope>
    <source>
        <strain evidence="2">CBHHK067</strain>
    </source>
</reference>
<evidence type="ECO:0000313" key="3">
    <source>
        <dbReference type="Proteomes" id="UP001221757"/>
    </source>
</evidence>
<dbReference type="PANTHER" id="PTHR37171:SF1">
    <property type="entry name" value="SERINE_THREONINE-PROTEIN KINASE YRZF-RELATED"/>
    <property type="match status" value="1"/>
</dbReference>
<dbReference type="SUPFAM" id="SSF56112">
    <property type="entry name" value="Protein kinase-like (PK-like)"/>
    <property type="match status" value="1"/>
</dbReference>
<evidence type="ECO:0008006" key="4">
    <source>
        <dbReference type="Google" id="ProtNLM"/>
    </source>
</evidence>
<proteinExistence type="predicted"/>
<protein>
    <recommendedName>
        <fullName evidence="4">Protein kinase domain-containing protein</fullName>
    </recommendedName>
</protein>
<evidence type="ECO:0000256" key="1">
    <source>
        <dbReference type="SAM" id="MobiDB-lite"/>
    </source>
</evidence>
<dbReference type="InterPro" id="IPR052396">
    <property type="entry name" value="Meiotic_Drive_Suppr_Kinase"/>
</dbReference>
<name>A0AAD7FIW3_MYCRO</name>
<gene>
    <name evidence="2" type="ORF">B0H17DRAFT_563369</name>
</gene>